<organism evidence="5 6">
    <name type="scientific">Daejeonella lutea</name>
    <dbReference type="NCBI Taxonomy" id="572036"/>
    <lineage>
        <taxon>Bacteria</taxon>
        <taxon>Pseudomonadati</taxon>
        <taxon>Bacteroidota</taxon>
        <taxon>Sphingobacteriia</taxon>
        <taxon>Sphingobacteriales</taxon>
        <taxon>Sphingobacteriaceae</taxon>
        <taxon>Daejeonella</taxon>
    </lineage>
</organism>
<dbReference type="Gene3D" id="3.40.50.10350">
    <property type="entry name" value="Glycerate kinase, domain 1"/>
    <property type="match status" value="1"/>
</dbReference>
<dbReference type="GO" id="GO:0031388">
    <property type="term" value="P:organic acid phosphorylation"/>
    <property type="evidence" value="ECO:0007669"/>
    <property type="project" value="UniProtKB-UniRule"/>
</dbReference>
<evidence type="ECO:0000313" key="5">
    <source>
        <dbReference type="EMBL" id="SKB62377.1"/>
    </source>
</evidence>
<keyword evidence="3 4" id="KW-0418">Kinase</keyword>
<comment type="similarity">
    <text evidence="1 4">Belongs to the glycerate kinase type-1 family.</text>
</comment>
<accession>A0A1T5CSJ0</accession>
<evidence type="ECO:0000256" key="1">
    <source>
        <dbReference type="ARBA" id="ARBA00006284"/>
    </source>
</evidence>
<dbReference type="GO" id="GO:0008887">
    <property type="term" value="F:glycerate kinase activity"/>
    <property type="evidence" value="ECO:0007669"/>
    <property type="project" value="UniProtKB-UniRule"/>
</dbReference>
<dbReference type="PIRSF" id="PIRSF006078">
    <property type="entry name" value="GlxK"/>
    <property type="match status" value="1"/>
</dbReference>
<dbReference type="SUPFAM" id="SSF110738">
    <property type="entry name" value="Glycerate kinase I"/>
    <property type="match status" value="1"/>
</dbReference>
<keyword evidence="6" id="KW-1185">Reference proteome</keyword>
<dbReference type="PANTHER" id="PTHR21599">
    <property type="entry name" value="GLYCERATE KINASE"/>
    <property type="match status" value="1"/>
</dbReference>
<evidence type="ECO:0000256" key="2">
    <source>
        <dbReference type="ARBA" id="ARBA00022679"/>
    </source>
</evidence>
<dbReference type="OrthoDB" id="9774290at2"/>
<dbReference type="Proteomes" id="UP000189981">
    <property type="component" value="Unassembled WGS sequence"/>
</dbReference>
<dbReference type="AlphaFoldDB" id="A0A1T5CSJ0"/>
<evidence type="ECO:0000313" key="6">
    <source>
        <dbReference type="Proteomes" id="UP000189981"/>
    </source>
</evidence>
<dbReference type="InterPro" id="IPR018193">
    <property type="entry name" value="Glyc_kinase_flavodox-like_fold"/>
</dbReference>
<dbReference type="Pfam" id="PF02595">
    <property type="entry name" value="Gly_kinase"/>
    <property type="match status" value="1"/>
</dbReference>
<gene>
    <name evidence="5" type="ORF">SAMN05661099_1822</name>
</gene>
<dbReference type="PANTHER" id="PTHR21599:SF0">
    <property type="entry name" value="GLYCERATE KINASE"/>
    <property type="match status" value="1"/>
</dbReference>
<protein>
    <submittedName>
        <fullName evidence="5">Glycerate kinase</fullName>
    </submittedName>
</protein>
<evidence type="ECO:0000256" key="4">
    <source>
        <dbReference type="PIRNR" id="PIRNR006078"/>
    </source>
</evidence>
<dbReference type="Gene3D" id="3.90.1510.10">
    <property type="entry name" value="Glycerate kinase, domain 2"/>
    <property type="match status" value="1"/>
</dbReference>
<dbReference type="STRING" id="572036.SAMN05661099_1822"/>
<dbReference type="RefSeq" id="WP_079702380.1">
    <property type="nucleotide sequence ID" value="NZ_FUYR01000002.1"/>
</dbReference>
<name>A0A1T5CSJ0_9SPHI</name>
<keyword evidence="2 4" id="KW-0808">Transferase</keyword>
<sequence length="379" mass="39678">MHILIAPNAFKNSLTAGEVSLAVQKGLEKSNLSCTTECFPVGDGGDGTAELILKKFKGKRVEVEVHDPLGRKINASFGLIDMGKTAVIESADASGIRLLKLSELNPLNATSVGTGQLILAALDKGVSGIILCLGGSATVDGGAGMLAALGVRFIDEAGKLLLPHPEALSRLAGIDISRIDARISLCNITVLCDVDTYLLGLDGSAAVFGPQKGAKDADIPKLEKILQTISDLTYKETKRHMDKVKHGGAAGGLAAALYAFCNAELVAGAKQFLELTDFQQSLQKCNLVITGEGSLDKQTLQGKAPFAVSVMAKQCGIPVVGIAGRVPLECHAELNKQFDVLQCIIHEPSDLSDAIANTEANLIRTGTLLGNLISLSKNK</sequence>
<proteinExistence type="inferred from homology"/>
<reference evidence="6" key="1">
    <citation type="submission" date="2017-02" db="EMBL/GenBank/DDBJ databases">
        <authorList>
            <person name="Varghese N."/>
            <person name="Submissions S."/>
        </authorList>
    </citation>
    <scope>NUCLEOTIDE SEQUENCE [LARGE SCALE GENOMIC DNA]</scope>
    <source>
        <strain evidence="6">DSM 22385</strain>
    </source>
</reference>
<dbReference type="EMBL" id="FUYR01000002">
    <property type="protein sequence ID" value="SKB62377.1"/>
    <property type="molecule type" value="Genomic_DNA"/>
</dbReference>
<dbReference type="InterPro" id="IPR036129">
    <property type="entry name" value="Glycerate_kinase_sf"/>
</dbReference>
<evidence type="ECO:0000256" key="3">
    <source>
        <dbReference type="ARBA" id="ARBA00022777"/>
    </source>
</evidence>
<dbReference type="InterPro" id="IPR018197">
    <property type="entry name" value="Glycerate_kinase_RE-like"/>
</dbReference>
<dbReference type="InterPro" id="IPR004381">
    <property type="entry name" value="Glycerate_kinase"/>
</dbReference>
<dbReference type="NCBIfam" id="TIGR00045">
    <property type="entry name" value="glycerate kinase"/>
    <property type="match status" value="1"/>
</dbReference>